<dbReference type="Gene3D" id="3.40.50.300">
    <property type="entry name" value="P-loop containing nucleotide triphosphate hydrolases"/>
    <property type="match status" value="1"/>
</dbReference>
<dbReference type="InterPro" id="IPR003593">
    <property type="entry name" value="AAA+_ATPase"/>
</dbReference>
<name>A0A2W7RE51_9RHOB</name>
<dbReference type="RefSeq" id="WP_111361494.1">
    <property type="nucleotide sequence ID" value="NZ_QKZQ01000036.1"/>
</dbReference>
<gene>
    <name evidence="2" type="ORF">LY56_03518</name>
</gene>
<feature type="domain" description="AAA+ ATPase" evidence="1">
    <location>
        <begin position="228"/>
        <end position="381"/>
    </location>
</feature>
<reference evidence="2 3" key="1">
    <citation type="submission" date="2018-06" db="EMBL/GenBank/DDBJ databases">
        <title>Genomic Encyclopedia of Archaeal and Bacterial Type Strains, Phase II (KMG-II): from individual species to whole genera.</title>
        <authorList>
            <person name="Goeker M."/>
        </authorList>
    </citation>
    <scope>NUCLEOTIDE SEQUENCE [LARGE SCALE GENOMIC DNA]</scope>
    <source>
        <strain evidence="2 3">DSM 13087</strain>
    </source>
</reference>
<dbReference type="GO" id="GO:0005524">
    <property type="term" value="F:ATP binding"/>
    <property type="evidence" value="ECO:0007669"/>
    <property type="project" value="InterPro"/>
</dbReference>
<dbReference type="InterPro" id="IPR027065">
    <property type="entry name" value="Lon_Prtase"/>
</dbReference>
<proteinExistence type="predicted"/>
<dbReference type="GO" id="GO:0004176">
    <property type="term" value="F:ATP-dependent peptidase activity"/>
    <property type="evidence" value="ECO:0007669"/>
    <property type="project" value="InterPro"/>
</dbReference>
<dbReference type="GO" id="GO:0016887">
    <property type="term" value="F:ATP hydrolysis activity"/>
    <property type="evidence" value="ECO:0007669"/>
    <property type="project" value="InterPro"/>
</dbReference>
<sequence length="439" mass="47650">MNGKDDDLSYLDEILGSGYDEGAPRQPEIRHKVVLLPDAPKLDAEAELDRVMPRVLSDVVERVNVAVDETMPAANARFVVLGRQARFEAESPDVLDLLPVSVAVDLNCKLAAIAPAADFQGAYLGSLRAGLQRYAAELVEAYTERERKKVLAREVERRRQGPLHRLKEDDRKLVEAAAGELPLLGPVDVDEVDELWSGVHADAPWLQVATVEAWRAMRHEVREGRGAWCPPLLLNGGPGTGKTTLGRSLAQALGVPLVEIDAGSGTAAFQIAGLEKGWGGAEPGLLVESVLREKIANPVIIVNEICRAGAGLSSSAGSRTCLSDALLALLDRRSCRRWRCPALRVDFDMSRVTWILTANRVDTVDAALLSRVRLVQVPQPTAAHIAAIVRRKLGDLDGEIADQAAGIIAEAWSSRSLTLRQVDAMCDRVRRSLTGPRLH</sequence>
<organism evidence="2 3">
    <name type="scientific">Roseinatronobacter thiooxidans</name>
    <dbReference type="NCBI Taxonomy" id="121821"/>
    <lineage>
        <taxon>Bacteria</taxon>
        <taxon>Pseudomonadati</taxon>
        <taxon>Pseudomonadota</taxon>
        <taxon>Alphaproteobacteria</taxon>
        <taxon>Rhodobacterales</taxon>
        <taxon>Paracoccaceae</taxon>
        <taxon>Roseinatronobacter</taxon>
    </lineage>
</organism>
<dbReference type="InterPro" id="IPR027417">
    <property type="entry name" value="P-loop_NTPase"/>
</dbReference>
<dbReference type="OrthoDB" id="5297432at2"/>
<comment type="caution">
    <text evidence="2">The sequence shown here is derived from an EMBL/GenBank/DDBJ whole genome shotgun (WGS) entry which is preliminary data.</text>
</comment>
<evidence type="ECO:0000313" key="2">
    <source>
        <dbReference type="EMBL" id="PZX36232.1"/>
    </source>
</evidence>
<dbReference type="Proteomes" id="UP000249364">
    <property type="component" value="Unassembled WGS sequence"/>
</dbReference>
<evidence type="ECO:0000313" key="3">
    <source>
        <dbReference type="Proteomes" id="UP000249364"/>
    </source>
</evidence>
<keyword evidence="3" id="KW-1185">Reference proteome</keyword>
<dbReference type="PANTHER" id="PTHR10046">
    <property type="entry name" value="ATP DEPENDENT LON PROTEASE FAMILY MEMBER"/>
    <property type="match status" value="1"/>
</dbReference>
<dbReference type="AlphaFoldDB" id="A0A2W7RE51"/>
<dbReference type="SMART" id="SM00382">
    <property type="entry name" value="AAA"/>
    <property type="match status" value="1"/>
</dbReference>
<dbReference type="EMBL" id="QKZQ01000036">
    <property type="protein sequence ID" value="PZX36232.1"/>
    <property type="molecule type" value="Genomic_DNA"/>
</dbReference>
<dbReference type="GO" id="GO:0030163">
    <property type="term" value="P:protein catabolic process"/>
    <property type="evidence" value="ECO:0007669"/>
    <property type="project" value="InterPro"/>
</dbReference>
<dbReference type="InterPro" id="IPR003959">
    <property type="entry name" value="ATPase_AAA_core"/>
</dbReference>
<dbReference type="GO" id="GO:0004252">
    <property type="term" value="F:serine-type endopeptidase activity"/>
    <property type="evidence" value="ECO:0007669"/>
    <property type="project" value="InterPro"/>
</dbReference>
<dbReference type="Pfam" id="PF00004">
    <property type="entry name" value="AAA"/>
    <property type="match status" value="1"/>
</dbReference>
<protein>
    <submittedName>
        <fullName evidence="2">ATPase family protein associated with various cellular activities (AAA)</fullName>
    </submittedName>
</protein>
<accession>A0A2W7RE51</accession>
<dbReference type="SUPFAM" id="SSF52540">
    <property type="entry name" value="P-loop containing nucleoside triphosphate hydrolases"/>
    <property type="match status" value="1"/>
</dbReference>
<evidence type="ECO:0000259" key="1">
    <source>
        <dbReference type="SMART" id="SM00382"/>
    </source>
</evidence>